<feature type="transmembrane region" description="Helical" evidence="1">
    <location>
        <begin position="20"/>
        <end position="39"/>
    </location>
</feature>
<keyword evidence="1" id="KW-0472">Membrane</keyword>
<evidence type="ECO:0000256" key="1">
    <source>
        <dbReference type="SAM" id="Phobius"/>
    </source>
</evidence>
<name>A0ABR5ZL82_9PROT</name>
<keyword evidence="1" id="KW-0812">Transmembrane</keyword>
<feature type="transmembrane region" description="Helical" evidence="1">
    <location>
        <begin position="332"/>
        <end position="351"/>
    </location>
</feature>
<keyword evidence="1" id="KW-1133">Transmembrane helix</keyword>
<evidence type="ECO:0008006" key="4">
    <source>
        <dbReference type="Google" id="ProtNLM"/>
    </source>
</evidence>
<dbReference type="Pfam" id="PF04332">
    <property type="entry name" value="DUF475"/>
    <property type="match status" value="1"/>
</dbReference>
<evidence type="ECO:0000313" key="3">
    <source>
        <dbReference type="Proteomes" id="UP001516390"/>
    </source>
</evidence>
<protein>
    <recommendedName>
        <fullName evidence="4">DUF475 domain-containing protein</fullName>
    </recommendedName>
</protein>
<feature type="transmembrane region" description="Helical" evidence="1">
    <location>
        <begin position="102"/>
        <end position="121"/>
    </location>
</feature>
<dbReference type="EMBL" id="NWUS01000001">
    <property type="protein sequence ID" value="MBA5725090.1"/>
    <property type="molecule type" value="Genomic_DNA"/>
</dbReference>
<keyword evidence="3" id="KW-1185">Reference proteome</keyword>
<organism evidence="2 3">
    <name type="scientific">Bombella favorum</name>
    <dbReference type="NCBI Taxonomy" id="2039164"/>
    <lineage>
        <taxon>Bacteria</taxon>
        <taxon>Pseudomonadati</taxon>
        <taxon>Pseudomonadota</taxon>
        <taxon>Alphaproteobacteria</taxon>
        <taxon>Acetobacterales</taxon>
        <taxon>Acetobacteraceae</taxon>
        <taxon>Bombella</taxon>
    </lineage>
</organism>
<feature type="transmembrane region" description="Helical" evidence="1">
    <location>
        <begin position="308"/>
        <end position="326"/>
    </location>
</feature>
<dbReference type="PANTHER" id="PTHR30238">
    <property type="entry name" value="MEMBRANE BOUND PREDICTED REDOX MODULATOR"/>
    <property type="match status" value="1"/>
</dbReference>
<proteinExistence type="predicted"/>
<accession>A0ABR5ZL82</accession>
<feature type="transmembrane region" description="Helical" evidence="1">
    <location>
        <begin position="180"/>
        <end position="200"/>
    </location>
</feature>
<gene>
    <name evidence="2" type="ORF">CPA57_02205</name>
</gene>
<feature type="transmembrane region" description="Helical" evidence="1">
    <location>
        <begin position="263"/>
        <end position="287"/>
    </location>
</feature>
<dbReference type="PANTHER" id="PTHR30238:SF4">
    <property type="entry name" value="SLL1022 PROTEIN"/>
    <property type="match status" value="1"/>
</dbReference>
<comment type="caution">
    <text evidence="2">The sequence shown here is derived from an EMBL/GenBank/DDBJ whole genome shotgun (WGS) entry which is preliminary data.</text>
</comment>
<dbReference type="Proteomes" id="UP001516390">
    <property type="component" value="Unassembled WGS sequence"/>
</dbReference>
<feature type="transmembrane region" description="Helical" evidence="1">
    <location>
        <begin position="206"/>
        <end position="223"/>
    </location>
</feature>
<evidence type="ECO:0000313" key="2">
    <source>
        <dbReference type="EMBL" id="MBA5725090.1"/>
    </source>
</evidence>
<reference evidence="2 3" key="1">
    <citation type="submission" date="2017-09" db="EMBL/GenBank/DDBJ databases">
        <authorList>
            <person name="Jakob F."/>
        </authorList>
    </citation>
    <scope>NUCLEOTIDE SEQUENCE [LARGE SCALE GENOMIC DNA]</scope>
    <source>
        <strain evidence="2 3">TMW 2.1880</strain>
    </source>
</reference>
<sequence length="356" mass="38321">MKARAGRPLFRRTGQLVRQFYAAFVLAALALCVGAVLGYGHTPSLYGALMGVEGVAILALMETAESMDNAIVDYGILKTMSPRWQKRYISWGMPISVLGMRFLFPVLLVALVAGLSPWQAARLAVMEPQRYASIMLGAKDMISAFGGAFLLLIALNYFLDDDKTHHWLSWLERPAARLGGVSALPVGLTLAVLMLVSRLMGPGHDPMAFLFWGCGGVAAYILGKETLVWLIGEPGASRMAAGGGLLTFLYLEFIDASFSFDGVISAFAITTDPVVIALGLGVGAMFVRSMTLSMLKTNALAEYVYVEHGAFYTIFILSLLMLVSVLVEVPEWVTGLVGILLIGGAFLASAVRRPVK</sequence>
<feature type="transmembrane region" description="Helical" evidence="1">
    <location>
        <begin position="141"/>
        <end position="159"/>
    </location>
</feature>
<dbReference type="InterPro" id="IPR007427">
    <property type="entry name" value="DUF475"/>
</dbReference>